<evidence type="ECO:0000313" key="3">
    <source>
        <dbReference type="Proteomes" id="UP001597393"/>
    </source>
</evidence>
<comment type="caution">
    <text evidence="2">The sequence shown here is derived from an EMBL/GenBank/DDBJ whole genome shotgun (WGS) entry which is preliminary data.</text>
</comment>
<reference evidence="3" key="1">
    <citation type="journal article" date="2019" name="Int. J. Syst. Evol. Microbiol.">
        <title>The Global Catalogue of Microorganisms (GCM) 10K type strain sequencing project: providing services to taxonomists for standard genome sequencing and annotation.</title>
        <authorList>
            <consortium name="The Broad Institute Genomics Platform"/>
            <consortium name="The Broad Institute Genome Sequencing Center for Infectious Disease"/>
            <person name="Wu L."/>
            <person name="Ma J."/>
        </authorList>
    </citation>
    <scope>NUCLEOTIDE SEQUENCE [LARGE SCALE GENOMIC DNA]</scope>
    <source>
        <strain evidence="3">KCTC 42248</strain>
    </source>
</reference>
<name>A0ABW5NPS9_9SPHI</name>
<organism evidence="2 3">
    <name type="scientific">Sphingobacterium corticis</name>
    <dbReference type="NCBI Taxonomy" id="1812823"/>
    <lineage>
        <taxon>Bacteria</taxon>
        <taxon>Pseudomonadati</taxon>
        <taxon>Bacteroidota</taxon>
        <taxon>Sphingobacteriia</taxon>
        <taxon>Sphingobacteriales</taxon>
        <taxon>Sphingobacteriaceae</taxon>
        <taxon>Sphingobacterium</taxon>
    </lineage>
</organism>
<sequence length="345" mass="40190">MSSAMNLDVKQLFAQVLKNPNSVSDEEFDFLLDAYPYAQSLSFARQRRTKFSENQQVDVSQKALLHTDNAYWLYEFVNEMFVVEEQEVGGEPVFSSETNEEKQEITAKHTENKELEELILGQMQSADYFALEEVQSVDQMHSAEAEEAAPFLPDVVKSEVEKDQINQEQDDVSVYDDALMPYSFRWWLYKTRLAHADTYQPFVTKDTLLRTDAHIFQKNFDETILDHQIRENIFHLQNPEDKLSDAVKQKTVEVVLPKRTDAIIERFIREEPQIQPPTPDVVNNENKARKSAEDRFSLVTETLANIYIEQGLYPKAIDVFRKLISINPEKKLYFASRIEELEQKT</sequence>
<feature type="repeat" description="TPR" evidence="1">
    <location>
        <begin position="297"/>
        <end position="330"/>
    </location>
</feature>
<protein>
    <submittedName>
        <fullName evidence="2">Tetratricopeptide repeat protein</fullName>
    </submittedName>
</protein>
<dbReference type="PROSITE" id="PS50005">
    <property type="entry name" value="TPR"/>
    <property type="match status" value="1"/>
</dbReference>
<gene>
    <name evidence="2" type="ORF">ACFSQ3_13715</name>
</gene>
<dbReference type="InterPro" id="IPR019734">
    <property type="entry name" value="TPR_rpt"/>
</dbReference>
<keyword evidence="1" id="KW-0802">TPR repeat</keyword>
<evidence type="ECO:0000256" key="1">
    <source>
        <dbReference type="PROSITE-ProRule" id="PRU00339"/>
    </source>
</evidence>
<keyword evidence="3" id="KW-1185">Reference proteome</keyword>
<accession>A0ABW5NPS9</accession>
<dbReference type="RefSeq" id="WP_380870146.1">
    <property type="nucleotide sequence ID" value="NZ_JBHUMA010000007.1"/>
</dbReference>
<evidence type="ECO:0000313" key="2">
    <source>
        <dbReference type="EMBL" id="MFD2600008.1"/>
    </source>
</evidence>
<proteinExistence type="predicted"/>
<dbReference type="Proteomes" id="UP001597393">
    <property type="component" value="Unassembled WGS sequence"/>
</dbReference>
<dbReference type="EMBL" id="JBHUMA010000007">
    <property type="protein sequence ID" value="MFD2600008.1"/>
    <property type="molecule type" value="Genomic_DNA"/>
</dbReference>